<feature type="region of interest" description="Disordered" evidence="1">
    <location>
        <begin position="183"/>
        <end position="238"/>
    </location>
</feature>
<sequence length="447" mass="46845">MRPRHPTQHVLVMVVKCVVVLLGAVLLGAAPAAAAPTDEPVPPRTEVTETGKYYVVGPAVNGQREFLFAIAAKTLGDGRRYREIFDLNEGRPQPDGGQMVDATTVEPGWILILPADAQGPDVITGALPGTTRSTAAPSGPDAASGGTWLTTGLRITLLVLAALFVIWAQVTLWARHRRRPVATGPSIATDPAEQPPAAESAGSPAPPPVSQAEGPPGQPVLAGNQAVPPMPALGPAVLRPATTPNPFAVLTTELTCSDRPAQVRLIGSRPGRWGSAYRWLSGDQQPPPATVPLILGEQDDRRLWADLAHAPDALTVGGDPAAARRHAVTLVSQLNGETDVVVIGDALGDVLPSAARWLPAPADLDAGRSMARIRVVVCSAADAPALRRQLRDAKHGGRRTVSLIVGPAPAARWSIQLGVAGRRRPTAEHDSRQPSSDQSRPLPADRT</sequence>
<feature type="compositionally biased region" description="Low complexity" evidence="1">
    <location>
        <begin position="191"/>
        <end position="203"/>
    </location>
</feature>
<reference evidence="4 5" key="1">
    <citation type="submission" date="2024-09" db="EMBL/GenBank/DDBJ databases">
        <authorList>
            <person name="Sun Q."/>
            <person name="Mori K."/>
        </authorList>
    </citation>
    <scope>NUCLEOTIDE SEQUENCE [LARGE SCALE GENOMIC DNA]</scope>
    <source>
        <strain evidence="4 5">TBRC 3947</strain>
    </source>
</reference>
<feature type="chain" id="PRO_5047223941" description="LysM domain-containing protein" evidence="3">
    <location>
        <begin position="35"/>
        <end position="447"/>
    </location>
</feature>
<keyword evidence="5" id="KW-1185">Reference proteome</keyword>
<feature type="signal peptide" evidence="3">
    <location>
        <begin position="1"/>
        <end position="34"/>
    </location>
</feature>
<keyword evidence="2" id="KW-0472">Membrane</keyword>
<keyword evidence="2" id="KW-0812">Transmembrane</keyword>
<evidence type="ECO:0000256" key="3">
    <source>
        <dbReference type="SAM" id="SignalP"/>
    </source>
</evidence>
<name>A0ABV6M940_9ACTN</name>
<feature type="transmembrane region" description="Helical" evidence="2">
    <location>
        <begin position="155"/>
        <end position="174"/>
    </location>
</feature>
<accession>A0ABV6M940</accession>
<protein>
    <recommendedName>
        <fullName evidence="6">LysM domain-containing protein</fullName>
    </recommendedName>
</protein>
<evidence type="ECO:0000256" key="2">
    <source>
        <dbReference type="SAM" id="Phobius"/>
    </source>
</evidence>
<feature type="region of interest" description="Disordered" evidence="1">
    <location>
        <begin position="420"/>
        <end position="447"/>
    </location>
</feature>
<dbReference type="EMBL" id="JBHLUH010000052">
    <property type="protein sequence ID" value="MFC0530938.1"/>
    <property type="molecule type" value="Genomic_DNA"/>
</dbReference>
<keyword evidence="3" id="KW-0732">Signal</keyword>
<feature type="compositionally biased region" description="Low complexity" evidence="1">
    <location>
        <begin position="133"/>
        <end position="145"/>
    </location>
</feature>
<keyword evidence="2" id="KW-1133">Transmembrane helix</keyword>
<evidence type="ECO:0000256" key="1">
    <source>
        <dbReference type="SAM" id="MobiDB-lite"/>
    </source>
</evidence>
<dbReference type="RefSeq" id="WP_377254463.1">
    <property type="nucleotide sequence ID" value="NZ_JBHLUH010000052.1"/>
</dbReference>
<comment type="caution">
    <text evidence="4">The sequence shown here is derived from an EMBL/GenBank/DDBJ whole genome shotgun (WGS) entry which is preliminary data.</text>
</comment>
<feature type="region of interest" description="Disordered" evidence="1">
    <location>
        <begin position="124"/>
        <end position="145"/>
    </location>
</feature>
<evidence type="ECO:0008006" key="6">
    <source>
        <dbReference type="Google" id="ProtNLM"/>
    </source>
</evidence>
<evidence type="ECO:0000313" key="4">
    <source>
        <dbReference type="EMBL" id="MFC0530938.1"/>
    </source>
</evidence>
<proteinExistence type="predicted"/>
<organism evidence="4 5">
    <name type="scientific">Phytohabitans kaempferiae</name>
    <dbReference type="NCBI Taxonomy" id="1620943"/>
    <lineage>
        <taxon>Bacteria</taxon>
        <taxon>Bacillati</taxon>
        <taxon>Actinomycetota</taxon>
        <taxon>Actinomycetes</taxon>
        <taxon>Micromonosporales</taxon>
        <taxon>Micromonosporaceae</taxon>
    </lineage>
</organism>
<evidence type="ECO:0000313" key="5">
    <source>
        <dbReference type="Proteomes" id="UP001589867"/>
    </source>
</evidence>
<gene>
    <name evidence="4" type="ORF">ACFFIA_25165</name>
</gene>
<dbReference type="Proteomes" id="UP001589867">
    <property type="component" value="Unassembled WGS sequence"/>
</dbReference>